<reference evidence="3" key="1">
    <citation type="submission" date="2020-05" db="EMBL/GenBank/DDBJ databases">
        <authorList>
            <person name="Chiriac C."/>
            <person name="Salcher M."/>
            <person name="Ghai R."/>
            <person name="Kavagutti S V."/>
        </authorList>
    </citation>
    <scope>NUCLEOTIDE SEQUENCE</scope>
</reference>
<name>A0A6J6EB96_9ZZZZ</name>
<dbReference type="EMBL" id="CAEZSR010000098">
    <property type="protein sequence ID" value="CAB4571553.1"/>
    <property type="molecule type" value="Genomic_DNA"/>
</dbReference>
<dbReference type="InterPro" id="IPR032854">
    <property type="entry name" value="ALKBH3"/>
</dbReference>
<dbReference type="PANTHER" id="PTHR31212">
    <property type="entry name" value="ALPHA-KETOGLUTARATE-DEPENDENT DIOXYGENASE ALKB HOMOLOG 3"/>
    <property type="match status" value="1"/>
</dbReference>
<gene>
    <name evidence="3" type="ORF">UFOPK1493_02429</name>
</gene>
<dbReference type="Gene3D" id="2.60.120.590">
    <property type="entry name" value="Alpha-ketoglutarate-dependent dioxygenase AlkB-like"/>
    <property type="match status" value="1"/>
</dbReference>
<dbReference type="PROSITE" id="PS51471">
    <property type="entry name" value="FE2OG_OXY"/>
    <property type="match status" value="1"/>
</dbReference>
<accession>A0A6J6EB96</accession>
<organism evidence="3">
    <name type="scientific">freshwater metagenome</name>
    <dbReference type="NCBI Taxonomy" id="449393"/>
    <lineage>
        <taxon>unclassified sequences</taxon>
        <taxon>metagenomes</taxon>
        <taxon>ecological metagenomes</taxon>
    </lineage>
</organism>
<feature type="domain" description="Fe2OG dioxygenase" evidence="2">
    <location>
        <begin position="132"/>
        <end position="239"/>
    </location>
</feature>
<evidence type="ECO:0000256" key="1">
    <source>
        <dbReference type="SAM" id="MobiDB-lite"/>
    </source>
</evidence>
<protein>
    <submittedName>
        <fullName evidence="3">Unannotated protein</fullName>
    </submittedName>
</protein>
<dbReference type="GO" id="GO:0051213">
    <property type="term" value="F:dioxygenase activity"/>
    <property type="evidence" value="ECO:0007669"/>
    <property type="project" value="InterPro"/>
</dbReference>
<dbReference type="InterPro" id="IPR005123">
    <property type="entry name" value="Oxoglu/Fe-dep_dioxygenase_dom"/>
</dbReference>
<proteinExistence type="predicted"/>
<feature type="compositionally biased region" description="Pro residues" evidence="1">
    <location>
        <begin position="1"/>
        <end position="11"/>
    </location>
</feature>
<dbReference type="PANTHER" id="PTHR31212:SF4">
    <property type="entry name" value="ALPHA-KETOGLUTARATE-DEPENDENT DIOXYGENASE ALKB HOMOLOG 3"/>
    <property type="match status" value="1"/>
</dbReference>
<dbReference type="InterPro" id="IPR037151">
    <property type="entry name" value="AlkB-like_sf"/>
</dbReference>
<dbReference type="SUPFAM" id="SSF51197">
    <property type="entry name" value="Clavaminate synthase-like"/>
    <property type="match status" value="1"/>
</dbReference>
<sequence length="260" mass="29219">MVLPSPLPTDPSGPAERPASMRSHPSAHRPAASHQHAHATGPGPRGWVDAGAPVERVQLDERSWVDVVRGLVPDAERVHHEVLRATPWRQGRSFRYERWVDDTRLSATVAGSRRHPALAAVETWLVRRYRVRFSGVVLTQYRDARESLGFHRDTGMTWLDDTLVAVFTLGAQRSWFLRPDTGRQRFADDDELRDVVDLAPSGGDLLVMGGACQRDWLHAVPPSAVAVGGRISAQWRWASRRGEPDLSLRHRDAWRFTSAR</sequence>
<evidence type="ECO:0000313" key="3">
    <source>
        <dbReference type="EMBL" id="CAB4571553.1"/>
    </source>
</evidence>
<dbReference type="GO" id="GO:0006307">
    <property type="term" value="P:DNA alkylation repair"/>
    <property type="evidence" value="ECO:0007669"/>
    <property type="project" value="InterPro"/>
</dbReference>
<feature type="region of interest" description="Disordered" evidence="1">
    <location>
        <begin position="1"/>
        <end position="50"/>
    </location>
</feature>
<evidence type="ECO:0000259" key="2">
    <source>
        <dbReference type="PROSITE" id="PS51471"/>
    </source>
</evidence>
<dbReference type="AlphaFoldDB" id="A0A6J6EB96"/>